<dbReference type="AlphaFoldDB" id="B8GFT5"/>
<dbReference type="OrthoDB" id="87732at2157"/>
<dbReference type="HOGENOM" id="CLU_000604_1_2_2"/>
<dbReference type="RefSeq" id="WP_012619287.1">
    <property type="nucleotide sequence ID" value="NC_011832.1"/>
</dbReference>
<evidence type="ECO:0000256" key="4">
    <source>
        <dbReference type="ARBA" id="ARBA00022840"/>
    </source>
</evidence>
<dbReference type="SMART" id="SM00382">
    <property type="entry name" value="AAA"/>
    <property type="match status" value="1"/>
</dbReference>
<dbReference type="eggNOG" id="arCOG00194">
    <property type="taxonomic scope" value="Archaea"/>
</dbReference>
<dbReference type="InterPro" id="IPR027417">
    <property type="entry name" value="P-loop_NTPase"/>
</dbReference>
<name>B8GFT5_METPE</name>
<dbReference type="KEGG" id="mpl:Mpal_2704"/>
<dbReference type="GO" id="GO:0005524">
    <property type="term" value="F:ATP binding"/>
    <property type="evidence" value="ECO:0007669"/>
    <property type="project" value="UniProtKB-KW"/>
</dbReference>
<dbReference type="InterPro" id="IPR003439">
    <property type="entry name" value="ABC_transporter-like_ATP-bd"/>
</dbReference>
<protein>
    <submittedName>
        <fullName evidence="6">ABC transporter related</fullName>
    </submittedName>
</protein>
<dbReference type="STRING" id="521011.Mpal_2704"/>
<keyword evidence="2" id="KW-0813">Transport</keyword>
<dbReference type="PROSITE" id="PS50893">
    <property type="entry name" value="ABC_TRANSPORTER_2"/>
    <property type="match status" value="1"/>
</dbReference>
<gene>
    <name evidence="6" type="ordered locus">Mpal_2704</name>
</gene>
<evidence type="ECO:0000256" key="3">
    <source>
        <dbReference type="ARBA" id="ARBA00022741"/>
    </source>
</evidence>
<dbReference type="SUPFAM" id="SSF52540">
    <property type="entry name" value="P-loop containing nucleoside triphosphate hydrolases"/>
    <property type="match status" value="1"/>
</dbReference>
<dbReference type="GeneID" id="7270812"/>
<comment type="similarity">
    <text evidence="1">Belongs to the ABC transporter superfamily.</text>
</comment>
<reference evidence="6 7" key="1">
    <citation type="journal article" date="2015" name="Genome Announc.">
        <title>Complete Genome Sequence of Methanosphaerula palustris E1-9CT, a Hydrogenotrophic Methanogen Isolated from a Minerotrophic Fen Peatland.</title>
        <authorList>
            <person name="Cadillo-Quiroz H."/>
            <person name="Browne P."/>
            <person name="Kyrpides N."/>
            <person name="Woyke T."/>
            <person name="Goodwin L."/>
            <person name="Detter C."/>
            <person name="Yavitt J.B."/>
            <person name="Zinder S.H."/>
        </authorList>
    </citation>
    <scope>NUCLEOTIDE SEQUENCE [LARGE SCALE GENOMIC DNA]</scope>
    <source>
        <strain evidence="7">ATCC BAA-1556 / DSM 19958 / E1-9c</strain>
    </source>
</reference>
<dbReference type="PANTHER" id="PTHR43335:SF4">
    <property type="entry name" value="ABC TRANSPORTER, ATP-BINDING PROTEIN"/>
    <property type="match status" value="1"/>
</dbReference>
<evidence type="ECO:0000256" key="2">
    <source>
        <dbReference type="ARBA" id="ARBA00022448"/>
    </source>
</evidence>
<evidence type="ECO:0000313" key="7">
    <source>
        <dbReference type="Proteomes" id="UP000002457"/>
    </source>
</evidence>
<keyword evidence="3" id="KW-0547">Nucleotide-binding</keyword>
<organism evidence="6 7">
    <name type="scientific">Methanosphaerula palustris (strain ATCC BAA-1556 / DSM 19958 / E1-9c)</name>
    <dbReference type="NCBI Taxonomy" id="521011"/>
    <lineage>
        <taxon>Archaea</taxon>
        <taxon>Methanobacteriati</taxon>
        <taxon>Methanobacteriota</taxon>
        <taxon>Stenosarchaea group</taxon>
        <taxon>Methanomicrobia</taxon>
        <taxon>Methanomicrobiales</taxon>
        <taxon>Methanoregulaceae</taxon>
        <taxon>Methanosphaerula</taxon>
    </lineage>
</organism>
<evidence type="ECO:0000256" key="1">
    <source>
        <dbReference type="ARBA" id="ARBA00005417"/>
    </source>
</evidence>
<dbReference type="Pfam" id="PF00005">
    <property type="entry name" value="ABC_tran"/>
    <property type="match status" value="1"/>
</dbReference>
<dbReference type="Proteomes" id="UP000002457">
    <property type="component" value="Chromosome"/>
</dbReference>
<dbReference type="EMBL" id="CP001338">
    <property type="protein sequence ID" value="ACL17968.1"/>
    <property type="molecule type" value="Genomic_DNA"/>
</dbReference>
<feature type="domain" description="ABC transporter" evidence="5">
    <location>
        <begin position="7"/>
        <end position="235"/>
    </location>
</feature>
<dbReference type="Gene3D" id="3.40.50.300">
    <property type="entry name" value="P-loop containing nucleotide triphosphate hydrolases"/>
    <property type="match status" value="1"/>
</dbReference>
<sequence length="312" mass="34424" precursor="true">MVSDPVIEARNLSRSFDGHLVLDQVSFSIQSGEIFGFLGPNGAGKTTTMRLLLGLIRPDRGEATVFGVSLAEHDRERRRVGVLLEQNGMTDRLSAERNLRYYAGLYSVPNPAQRVEEVLSLVGLLDRRSDLVGTFSTGMRRSLGLARAILHHPAVLFLDEPTSGLDPGAQQRVRELIRTLSVEESMTVFLNSHHLDEVERVCSRVAILQDQRIRAIDTVEGIRRGHQQRVFLIVLSRREQTVAAVEVLRTCPGVVEARLEEDGMMHVTLQGTSGSAGLLGCLVHAGIQVEEGYFKRESLEDAYLAVTGGDKT</sequence>
<dbReference type="InterPro" id="IPR003593">
    <property type="entry name" value="AAA+_ATPase"/>
</dbReference>
<dbReference type="GO" id="GO:0016887">
    <property type="term" value="F:ATP hydrolysis activity"/>
    <property type="evidence" value="ECO:0007669"/>
    <property type="project" value="InterPro"/>
</dbReference>
<evidence type="ECO:0000313" key="6">
    <source>
        <dbReference type="EMBL" id="ACL17968.1"/>
    </source>
</evidence>
<keyword evidence="4" id="KW-0067">ATP-binding</keyword>
<dbReference type="PANTHER" id="PTHR43335">
    <property type="entry name" value="ABC TRANSPORTER, ATP-BINDING PROTEIN"/>
    <property type="match status" value="1"/>
</dbReference>
<evidence type="ECO:0000259" key="5">
    <source>
        <dbReference type="PROSITE" id="PS50893"/>
    </source>
</evidence>
<accession>B8GFT5</accession>
<proteinExistence type="inferred from homology"/>
<keyword evidence="7" id="KW-1185">Reference proteome</keyword>